<keyword evidence="1" id="KW-0175">Coiled coil</keyword>
<feature type="compositionally biased region" description="Low complexity" evidence="2">
    <location>
        <begin position="359"/>
        <end position="372"/>
    </location>
</feature>
<feature type="transmembrane region" description="Helical" evidence="3">
    <location>
        <begin position="522"/>
        <end position="542"/>
    </location>
</feature>
<dbReference type="Proteomes" id="UP000663882">
    <property type="component" value="Unassembled WGS sequence"/>
</dbReference>
<accession>A0A814VSN9</accession>
<reference evidence="4" key="1">
    <citation type="submission" date="2021-02" db="EMBL/GenBank/DDBJ databases">
        <authorList>
            <person name="Nowell W R."/>
        </authorList>
    </citation>
    <scope>NUCLEOTIDE SEQUENCE</scope>
</reference>
<feature type="region of interest" description="Disordered" evidence="2">
    <location>
        <begin position="338"/>
        <end position="380"/>
    </location>
</feature>
<feature type="region of interest" description="Disordered" evidence="2">
    <location>
        <begin position="174"/>
        <end position="223"/>
    </location>
</feature>
<dbReference type="EMBL" id="CAJNOO010001736">
    <property type="protein sequence ID" value="CAF1192775.1"/>
    <property type="molecule type" value="Genomic_DNA"/>
</dbReference>
<protein>
    <submittedName>
        <fullName evidence="4">Uncharacterized protein</fullName>
    </submittedName>
</protein>
<feature type="compositionally biased region" description="Polar residues" evidence="2">
    <location>
        <begin position="119"/>
        <end position="133"/>
    </location>
</feature>
<dbReference type="OrthoDB" id="10032356at2759"/>
<comment type="caution">
    <text evidence="4">The sequence shown here is derived from an EMBL/GenBank/DDBJ whole genome shotgun (WGS) entry which is preliminary data.</text>
</comment>
<keyword evidence="3" id="KW-0472">Membrane</keyword>
<evidence type="ECO:0000256" key="2">
    <source>
        <dbReference type="SAM" id="MobiDB-lite"/>
    </source>
</evidence>
<keyword evidence="3" id="KW-0812">Transmembrane</keyword>
<sequence length="569" mass="66082">MDDDEEHRYYGDSTILEPIVEQQDDEMTTSPMSSSSMDTSFFDEERRAREEIQQFEEFEKEFASNRRGIRVKFDDEQFSPLTQTTVIKTEPCFQVNSTEDQITKHFYHNEFQLKDEDNNQISNQTSSKTPSEQDSLEDEYIVKLKQEKNPSLKSNEIDQEIYYNSSDLSDQISFSSPGKSILKKSQKIEKKSTPKLDRSSNSRSSSPGSLKKKQISSTYSDSNEVQHLAELTAKETSSQPPPSIRSLFEPTINIFDSSNSNQFMSNTCRPARLRYYVKPYRGDTYIPPNTNKQRSRSLSEHRGTQQSRPTVWYTFSNQYNRPSDGQLNRRQHVSWSPVREYIHQGRDKTVRSPMKKMESLSNKSSSLFSTHSASNPCLRSSSASMIPVSVRYRPSRLSEIPQHFRQSFPPLSIDSYESSSITNCSLTPLTPSSQHSQYEQKKDKIFVSSLPDIVHPHKKEHDDTIQRYDRLLEKMRATDEQLQTLSRTWTNNIQQRSSIRSNRELDLSLNKTTNDNTFFSPMFLQMCLIILVIFNLLVIYFFNGINRWWNQSVAHTITTDQHNQGTLKF</sequence>
<evidence type="ECO:0000313" key="5">
    <source>
        <dbReference type="Proteomes" id="UP000663882"/>
    </source>
</evidence>
<proteinExistence type="predicted"/>
<feature type="compositionally biased region" description="Basic and acidic residues" evidence="2">
    <location>
        <begin position="340"/>
        <end position="358"/>
    </location>
</feature>
<feature type="coiled-coil region" evidence="1">
    <location>
        <begin position="458"/>
        <end position="488"/>
    </location>
</feature>
<evidence type="ECO:0000256" key="3">
    <source>
        <dbReference type="SAM" id="Phobius"/>
    </source>
</evidence>
<feature type="region of interest" description="Disordered" evidence="2">
    <location>
        <begin position="284"/>
        <end position="312"/>
    </location>
</feature>
<organism evidence="4 5">
    <name type="scientific">Rotaria sordida</name>
    <dbReference type="NCBI Taxonomy" id="392033"/>
    <lineage>
        <taxon>Eukaryota</taxon>
        <taxon>Metazoa</taxon>
        <taxon>Spiralia</taxon>
        <taxon>Gnathifera</taxon>
        <taxon>Rotifera</taxon>
        <taxon>Eurotatoria</taxon>
        <taxon>Bdelloidea</taxon>
        <taxon>Philodinida</taxon>
        <taxon>Philodinidae</taxon>
        <taxon>Rotaria</taxon>
    </lineage>
</organism>
<feature type="region of interest" description="Disordered" evidence="2">
    <location>
        <begin position="114"/>
        <end position="137"/>
    </location>
</feature>
<keyword evidence="3" id="KW-1133">Transmembrane helix</keyword>
<gene>
    <name evidence="4" type="ORF">RFH988_LOCUS24152</name>
</gene>
<evidence type="ECO:0000313" key="4">
    <source>
        <dbReference type="EMBL" id="CAF1192775.1"/>
    </source>
</evidence>
<feature type="compositionally biased region" description="Basic and acidic residues" evidence="2">
    <location>
        <begin position="186"/>
        <end position="200"/>
    </location>
</feature>
<name>A0A814VSN9_9BILA</name>
<evidence type="ECO:0000256" key="1">
    <source>
        <dbReference type="SAM" id="Coils"/>
    </source>
</evidence>
<dbReference type="AlphaFoldDB" id="A0A814VSN9"/>
<feature type="region of interest" description="Disordered" evidence="2">
    <location>
        <begin position="1"/>
        <end position="45"/>
    </location>
</feature>
<feature type="compositionally biased region" description="Low complexity" evidence="2">
    <location>
        <begin position="28"/>
        <end position="40"/>
    </location>
</feature>
<feature type="compositionally biased region" description="Basic and acidic residues" evidence="2">
    <location>
        <begin position="1"/>
        <end position="10"/>
    </location>
</feature>